<evidence type="ECO:0000256" key="2">
    <source>
        <dbReference type="ARBA" id="ARBA00022694"/>
    </source>
</evidence>
<keyword evidence="5" id="KW-1185">Reference proteome</keyword>
<organism evidence="4 5">
    <name type="scientific">Ceratopteris richardii</name>
    <name type="common">Triangle waterfern</name>
    <dbReference type="NCBI Taxonomy" id="49495"/>
    <lineage>
        <taxon>Eukaryota</taxon>
        <taxon>Viridiplantae</taxon>
        <taxon>Streptophyta</taxon>
        <taxon>Embryophyta</taxon>
        <taxon>Tracheophyta</taxon>
        <taxon>Polypodiopsida</taxon>
        <taxon>Polypodiidae</taxon>
        <taxon>Polypodiales</taxon>
        <taxon>Pteridineae</taxon>
        <taxon>Pteridaceae</taxon>
        <taxon>Parkerioideae</taxon>
        <taxon>Ceratopteris</taxon>
    </lineage>
</organism>
<dbReference type="InterPro" id="IPR024336">
    <property type="entry name" value="tRNA_splic_suSen54_N"/>
</dbReference>
<accession>A0A8T2T6A6</accession>
<dbReference type="AlphaFoldDB" id="A0A8T2T6A6"/>
<proteinExistence type="inferred from homology"/>
<comment type="similarity">
    <text evidence="1">Belongs to the SEN54 family.</text>
</comment>
<gene>
    <name evidence="4" type="ORF">KP509_15G026400</name>
</gene>
<dbReference type="Proteomes" id="UP000825935">
    <property type="component" value="Chromosome 15"/>
</dbReference>
<dbReference type="GO" id="GO:0000214">
    <property type="term" value="C:tRNA-intron endonuclease complex"/>
    <property type="evidence" value="ECO:0007669"/>
    <property type="project" value="TreeGrafter"/>
</dbReference>
<reference evidence="4" key="1">
    <citation type="submission" date="2021-08" db="EMBL/GenBank/DDBJ databases">
        <title>WGS assembly of Ceratopteris richardii.</title>
        <authorList>
            <person name="Marchant D.B."/>
            <person name="Chen G."/>
            <person name="Jenkins J."/>
            <person name="Shu S."/>
            <person name="Leebens-Mack J."/>
            <person name="Grimwood J."/>
            <person name="Schmutz J."/>
            <person name="Soltis P."/>
            <person name="Soltis D."/>
            <person name="Chen Z.-H."/>
        </authorList>
    </citation>
    <scope>NUCLEOTIDE SEQUENCE</scope>
    <source>
        <strain evidence="4">Whitten #5841</strain>
        <tissue evidence="4">Leaf</tissue>
    </source>
</reference>
<dbReference type="GO" id="GO:0000379">
    <property type="term" value="P:tRNA-type intron splice site recognition and cleavage"/>
    <property type="evidence" value="ECO:0007669"/>
    <property type="project" value="TreeGrafter"/>
</dbReference>
<dbReference type="EMBL" id="CM035420">
    <property type="protein sequence ID" value="KAH7404459.1"/>
    <property type="molecule type" value="Genomic_DNA"/>
</dbReference>
<comment type="caution">
    <text evidence="4">The sequence shown here is derived from an EMBL/GenBank/DDBJ whole genome shotgun (WGS) entry which is preliminary data.</text>
</comment>
<name>A0A8T2T6A6_CERRI</name>
<dbReference type="OMA" id="SHECEND"/>
<feature type="domain" description="tRNA-splicing endonuclease subunit Sen54 N-terminal" evidence="3">
    <location>
        <begin position="37"/>
        <end position="95"/>
    </location>
</feature>
<dbReference type="Pfam" id="PF12928">
    <property type="entry name" value="tRNA_int_end_N2"/>
    <property type="match status" value="1"/>
</dbReference>
<protein>
    <recommendedName>
        <fullName evidence="3">tRNA-splicing endonuclease subunit Sen54 N-terminal domain-containing protein</fullName>
    </recommendedName>
</protein>
<evidence type="ECO:0000259" key="3">
    <source>
        <dbReference type="Pfam" id="PF12928"/>
    </source>
</evidence>
<dbReference type="InterPro" id="IPR024337">
    <property type="entry name" value="tRNA_splic_suSen54"/>
</dbReference>
<evidence type="ECO:0000256" key="1">
    <source>
        <dbReference type="ARBA" id="ARBA00005736"/>
    </source>
</evidence>
<evidence type="ECO:0000313" key="5">
    <source>
        <dbReference type="Proteomes" id="UP000825935"/>
    </source>
</evidence>
<evidence type="ECO:0000313" key="4">
    <source>
        <dbReference type="EMBL" id="KAH7404459.1"/>
    </source>
</evidence>
<dbReference type="PANTHER" id="PTHR21027:SF1">
    <property type="entry name" value="TRNA-SPLICING ENDONUCLEASE SUBUNIT SEN54"/>
    <property type="match status" value="1"/>
</dbReference>
<dbReference type="PANTHER" id="PTHR21027">
    <property type="entry name" value="TRNA-SPLICING ENDONUCLEASE SUBUNIT SEN54"/>
    <property type="match status" value="1"/>
</dbReference>
<dbReference type="OrthoDB" id="408683at2759"/>
<sequence>MEDSSEGEVWLSDNSSEKDEVCVLSLNKHLVPKITGRKRNKCEAEWISEGKFAGMAKIVTFKGNHVKNTGIVRDSHVLLQVEEIGYLMQREALTVLNGNSSMAMMDVYSLIMSGNYGCTWEAFKVYLELKNLGYIISRHKVLWSDSSMKSRRPNDGLSNDGLSSLSGHLESLELRNETTHEGLQSEFSDSSINQDCRMLNHEITINDLKFDSLDNPNILASKNIINLNYGATNGLDFSMRVIKPMFDVFSPNSNFKKRNPGNPDFSLYISSDLPIDRVTIEDLNANNNGVPVTIATVDSGRTCSIGSEDILITVDLAAFHI</sequence>
<keyword evidence="2" id="KW-0819">tRNA processing</keyword>